<comment type="caution">
    <text evidence="1">The sequence shown here is derived from an EMBL/GenBank/DDBJ whole genome shotgun (WGS) entry which is preliminary data.</text>
</comment>
<gene>
    <name evidence="1" type="ORF">PVAP13_9KG270900</name>
</gene>
<evidence type="ECO:0000313" key="2">
    <source>
        <dbReference type="Proteomes" id="UP000823388"/>
    </source>
</evidence>
<dbReference type="EMBL" id="CM029053">
    <property type="protein sequence ID" value="KAG2549752.1"/>
    <property type="molecule type" value="Genomic_DNA"/>
</dbReference>
<evidence type="ECO:0000313" key="1">
    <source>
        <dbReference type="EMBL" id="KAG2549752.1"/>
    </source>
</evidence>
<protein>
    <recommendedName>
        <fullName evidence="3">Reverse transcriptase zinc-binding domain-containing protein</fullName>
    </recommendedName>
</protein>
<dbReference type="Proteomes" id="UP000823388">
    <property type="component" value="Chromosome 9K"/>
</dbReference>
<evidence type="ECO:0008006" key="3">
    <source>
        <dbReference type="Google" id="ProtNLM"/>
    </source>
</evidence>
<organism evidence="1 2">
    <name type="scientific">Panicum virgatum</name>
    <name type="common">Blackwell switchgrass</name>
    <dbReference type="NCBI Taxonomy" id="38727"/>
    <lineage>
        <taxon>Eukaryota</taxon>
        <taxon>Viridiplantae</taxon>
        <taxon>Streptophyta</taxon>
        <taxon>Embryophyta</taxon>
        <taxon>Tracheophyta</taxon>
        <taxon>Spermatophyta</taxon>
        <taxon>Magnoliopsida</taxon>
        <taxon>Liliopsida</taxon>
        <taxon>Poales</taxon>
        <taxon>Poaceae</taxon>
        <taxon>PACMAD clade</taxon>
        <taxon>Panicoideae</taxon>
        <taxon>Panicodae</taxon>
        <taxon>Paniceae</taxon>
        <taxon>Panicinae</taxon>
        <taxon>Panicum</taxon>
        <taxon>Panicum sect. Hiantes</taxon>
    </lineage>
</organism>
<proteinExistence type="predicted"/>
<reference evidence="1" key="1">
    <citation type="submission" date="2020-05" db="EMBL/GenBank/DDBJ databases">
        <title>WGS assembly of Panicum virgatum.</title>
        <authorList>
            <person name="Lovell J.T."/>
            <person name="Jenkins J."/>
            <person name="Shu S."/>
            <person name="Juenger T.E."/>
            <person name="Schmutz J."/>
        </authorList>
    </citation>
    <scope>NUCLEOTIDE SEQUENCE</scope>
    <source>
        <strain evidence="1">AP13</strain>
    </source>
</reference>
<sequence>MLRRRRKFLEEGYSCPVCLLDVEETRDHLFFGCSYARERWRILNINFNGNLGIYQRIKSAKRCFTQPFFMEIFMIGAWCIWQERNAVVFENVAPDLHRWKATLIKEVLLHFPRINPSLHAPIQQWLSLL</sequence>
<accession>A0A8T0NNX5</accession>
<dbReference type="AlphaFoldDB" id="A0A8T0NNX5"/>
<name>A0A8T0NNX5_PANVG</name>
<keyword evidence="2" id="KW-1185">Reference proteome</keyword>